<dbReference type="OrthoDB" id="23692at2"/>
<dbReference type="RefSeq" id="WP_103910401.1">
    <property type="nucleotide sequence ID" value="NZ_FNUZ01000003.1"/>
</dbReference>
<evidence type="ECO:0000313" key="2">
    <source>
        <dbReference type="EMBL" id="SEG22549.1"/>
    </source>
</evidence>
<dbReference type="Pfam" id="PF00563">
    <property type="entry name" value="EAL"/>
    <property type="match status" value="1"/>
</dbReference>
<dbReference type="EMBL" id="FNUZ01000003">
    <property type="protein sequence ID" value="SEG22549.1"/>
    <property type="molecule type" value="Genomic_DNA"/>
</dbReference>
<dbReference type="SMART" id="SM00052">
    <property type="entry name" value="EAL"/>
    <property type="match status" value="1"/>
</dbReference>
<protein>
    <submittedName>
        <fullName evidence="2">EAL domain, c-di-GMP-specific phosphodiesterase class I (Or its enzymatically inactive variant)</fullName>
    </submittedName>
</protein>
<keyword evidence="3" id="KW-1185">Reference proteome</keyword>
<organism evidence="2 3">
    <name type="scientific">Thalassococcus halodurans</name>
    <dbReference type="NCBI Taxonomy" id="373675"/>
    <lineage>
        <taxon>Bacteria</taxon>
        <taxon>Pseudomonadati</taxon>
        <taxon>Pseudomonadota</taxon>
        <taxon>Alphaproteobacteria</taxon>
        <taxon>Rhodobacterales</taxon>
        <taxon>Roseobacteraceae</taxon>
        <taxon>Thalassococcus</taxon>
    </lineage>
</organism>
<dbReference type="InterPro" id="IPR001633">
    <property type="entry name" value="EAL_dom"/>
</dbReference>
<sequence length="267" mass="29832">MRPQHQKMKSNALSEAVRNRDKDIPSMVAAAVRHKEVKLAYQPIVQASAQNRVAFWEGLIRVTDPTGRIIPAREFIGYVEEQETGRLLDCHALEHGLRMLAKVPDLRLSINMSARSIGYMRWQRILDRQLSANPTLAERLILEISEDSAMRVPELVTEFARRLRKKGISFALDSFGAGQTVFRHFKQLDFDILKIDGHFVANVAHDSDNQVAIRALAAVGGEFGMITVAERVETLEDAAFLASVGIDCLQGYAFSAPTLSPPFVHKP</sequence>
<accession>A0A1H5YEM2</accession>
<proteinExistence type="predicted"/>
<dbReference type="CDD" id="cd01948">
    <property type="entry name" value="EAL"/>
    <property type="match status" value="1"/>
</dbReference>
<dbReference type="Proteomes" id="UP000236752">
    <property type="component" value="Unassembled WGS sequence"/>
</dbReference>
<dbReference type="InterPro" id="IPR035919">
    <property type="entry name" value="EAL_sf"/>
</dbReference>
<dbReference type="SUPFAM" id="SSF141868">
    <property type="entry name" value="EAL domain-like"/>
    <property type="match status" value="1"/>
</dbReference>
<dbReference type="AlphaFoldDB" id="A0A1H5YEM2"/>
<name>A0A1H5YEM2_9RHOB</name>
<evidence type="ECO:0000259" key="1">
    <source>
        <dbReference type="PROSITE" id="PS50883"/>
    </source>
</evidence>
<dbReference type="Gene3D" id="3.20.20.450">
    <property type="entry name" value="EAL domain"/>
    <property type="match status" value="1"/>
</dbReference>
<evidence type="ECO:0000313" key="3">
    <source>
        <dbReference type="Proteomes" id="UP000236752"/>
    </source>
</evidence>
<reference evidence="2 3" key="1">
    <citation type="submission" date="2016-10" db="EMBL/GenBank/DDBJ databases">
        <authorList>
            <person name="de Groot N.N."/>
        </authorList>
    </citation>
    <scope>NUCLEOTIDE SEQUENCE [LARGE SCALE GENOMIC DNA]</scope>
    <source>
        <strain evidence="2 3">DSM 26915</strain>
    </source>
</reference>
<dbReference type="GO" id="GO:0071111">
    <property type="term" value="F:cyclic-guanylate-specific phosphodiesterase activity"/>
    <property type="evidence" value="ECO:0007669"/>
    <property type="project" value="InterPro"/>
</dbReference>
<dbReference type="InterPro" id="IPR050706">
    <property type="entry name" value="Cyclic-di-GMP_PDE-like"/>
</dbReference>
<dbReference type="PANTHER" id="PTHR33121">
    <property type="entry name" value="CYCLIC DI-GMP PHOSPHODIESTERASE PDEF"/>
    <property type="match status" value="1"/>
</dbReference>
<gene>
    <name evidence="2" type="ORF">SAMN04488045_2056</name>
</gene>
<dbReference type="PROSITE" id="PS50883">
    <property type="entry name" value="EAL"/>
    <property type="match status" value="1"/>
</dbReference>
<feature type="domain" description="EAL" evidence="1">
    <location>
        <begin position="21"/>
        <end position="267"/>
    </location>
</feature>
<dbReference type="PANTHER" id="PTHR33121:SF79">
    <property type="entry name" value="CYCLIC DI-GMP PHOSPHODIESTERASE PDED-RELATED"/>
    <property type="match status" value="1"/>
</dbReference>